<sequence>MIGDIVLRKLVLILGLQSSANAPGRSHHIFAAVISAARIIARQPILNPSTNLPKQPYRHYVASLLWDGLGPEVTTCPRSCSGQPIPARLNPSSGPTGTGAEFGTAGRSAGDYQALRTALDGIQPVVCRLFYFHHKPGSYFWQLQGLWGLAVIGGGSVLCTAILGGIFLVTSSALDALMHRCIARWIYVCDALDSLLKGSRFECCSFEIFSHRAYLNLGVLWDILVPLSVPRVVPARLDLTGRAYLPLHVSSPHSADISSVRCPRPSVNQILILTQYFVTQTGHLPRLHHHTDPRYAAMSVTRMHGARPSNASQPMKVPRRPPAVISAPGQI</sequence>
<dbReference type="VEuPathDB" id="FungiDB:BO80DRAFT_256338"/>
<keyword evidence="2" id="KW-0472">Membrane</keyword>
<keyword evidence="2" id="KW-1133">Transmembrane helix</keyword>
<dbReference type="RefSeq" id="XP_025578433.1">
    <property type="nucleotide sequence ID" value="XM_025714687.1"/>
</dbReference>
<proteinExistence type="predicted"/>
<dbReference type="EMBL" id="KZ824425">
    <property type="protein sequence ID" value="RAL04106.1"/>
    <property type="molecule type" value="Genomic_DNA"/>
</dbReference>
<evidence type="ECO:0000256" key="2">
    <source>
        <dbReference type="SAM" id="Phobius"/>
    </source>
</evidence>
<feature type="region of interest" description="Disordered" evidence="1">
    <location>
        <begin position="306"/>
        <end position="331"/>
    </location>
</feature>
<dbReference type="AlphaFoldDB" id="A0A395H8Z5"/>
<dbReference type="Proteomes" id="UP000249402">
    <property type="component" value="Unassembled WGS sequence"/>
</dbReference>
<feature type="transmembrane region" description="Helical" evidence="2">
    <location>
        <begin position="146"/>
        <end position="170"/>
    </location>
</feature>
<dbReference type="GeneID" id="37219552"/>
<name>A0A395H8Z5_9EURO</name>
<accession>A0A395H8Z5</accession>
<organism evidence="3 4">
    <name type="scientific">Aspergillus ibericus CBS 121593</name>
    <dbReference type="NCBI Taxonomy" id="1448316"/>
    <lineage>
        <taxon>Eukaryota</taxon>
        <taxon>Fungi</taxon>
        <taxon>Dikarya</taxon>
        <taxon>Ascomycota</taxon>
        <taxon>Pezizomycotina</taxon>
        <taxon>Eurotiomycetes</taxon>
        <taxon>Eurotiomycetidae</taxon>
        <taxon>Eurotiales</taxon>
        <taxon>Aspergillaceae</taxon>
        <taxon>Aspergillus</taxon>
        <taxon>Aspergillus subgen. Circumdati</taxon>
    </lineage>
</organism>
<evidence type="ECO:0000313" key="3">
    <source>
        <dbReference type="EMBL" id="RAL04106.1"/>
    </source>
</evidence>
<reference evidence="3 4" key="1">
    <citation type="submission" date="2018-02" db="EMBL/GenBank/DDBJ databases">
        <title>The genomes of Aspergillus section Nigri reveals drivers in fungal speciation.</title>
        <authorList>
            <consortium name="DOE Joint Genome Institute"/>
            <person name="Vesth T.C."/>
            <person name="Nybo J."/>
            <person name="Theobald S."/>
            <person name="Brandl J."/>
            <person name="Frisvad J.C."/>
            <person name="Nielsen K.F."/>
            <person name="Lyhne E.K."/>
            <person name="Kogle M.E."/>
            <person name="Kuo A."/>
            <person name="Riley R."/>
            <person name="Clum A."/>
            <person name="Nolan M."/>
            <person name="Lipzen A."/>
            <person name="Salamov A."/>
            <person name="Henrissat B."/>
            <person name="Wiebenga A."/>
            <person name="De vries R.P."/>
            <person name="Grigoriev I.V."/>
            <person name="Mortensen U.H."/>
            <person name="Andersen M.R."/>
            <person name="Baker S.E."/>
        </authorList>
    </citation>
    <scope>NUCLEOTIDE SEQUENCE [LARGE SCALE GENOMIC DNA]</scope>
    <source>
        <strain evidence="3 4">CBS 121593</strain>
    </source>
</reference>
<protein>
    <submittedName>
        <fullName evidence="3">Uncharacterized protein</fullName>
    </submittedName>
</protein>
<evidence type="ECO:0000256" key="1">
    <source>
        <dbReference type="SAM" id="MobiDB-lite"/>
    </source>
</evidence>
<keyword evidence="2" id="KW-0812">Transmembrane</keyword>
<gene>
    <name evidence="3" type="ORF">BO80DRAFT_256338</name>
</gene>
<keyword evidence="4" id="KW-1185">Reference proteome</keyword>
<evidence type="ECO:0000313" key="4">
    <source>
        <dbReference type="Proteomes" id="UP000249402"/>
    </source>
</evidence>